<gene>
    <name evidence="1" type="ORF">EHE19_001615</name>
</gene>
<dbReference type="RefSeq" id="WP_137699023.1">
    <property type="nucleotide sequence ID" value="NZ_CP061336.1"/>
</dbReference>
<keyword evidence="2" id="KW-1185">Reference proteome</keyword>
<evidence type="ECO:0000313" key="1">
    <source>
        <dbReference type="EMBL" id="QNU67269.1"/>
    </source>
</evidence>
<reference evidence="1 2" key="1">
    <citation type="submission" date="2020-09" db="EMBL/GenBank/DDBJ databases">
        <title>Characterization and genome sequencing of Ruminiclostridium sp. nov. MA18.</title>
        <authorList>
            <person name="Rettenmaier R."/>
            <person name="Kowollik M.-L."/>
            <person name="Liebl W."/>
            <person name="Zverlov V."/>
        </authorList>
    </citation>
    <scope>NUCLEOTIDE SEQUENCE [LARGE SCALE GENOMIC DNA]</scope>
    <source>
        <strain evidence="1 2">MA18</strain>
    </source>
</reference>
<protein>
    <recommendedName>
        <fullName evidence="3">IraD/Gp25-like domain-containing protein</fullName>
    </recommendedName>
</protein>
<dbReference type="Gene3D" id="3.10.450.40">
    <property type="match status" value="1"/>
</dbReference>
<organism evidence="1 2">
    <name type="scientific">Ruminiclostridium herbifermentans</name>
    <dbReference type="NCBI Taxonomy" id="2488810"/>
    <lineage>
        <taxon>Bacteria</taxon>
        <taxon>Bacillati</taxon>
        <taxon>Bacillota</taxon>
        <taxon>Clostridia</taxon>
        <taxon>Eubacteriales</taxon>
        <taxon>Oscillospiraceae</taxon>
        <taxon>Ruminiclostridium</taxon>
    </lineage>
</organism>
<evidence type="ECO:0008006" key="3">
    <source>
        <dbReference type="Google" id="ProtNLM"/>
    </source>
</evidence>
<sequence length="98" mass="10920">MLIKVDSASSINWQAKGYEKIADNVANILKTKMSEVPYMRDMGIDSDYMDMPITEVKGQIISNAIEVISYEPRVTVKEIEIEGVTAIGDILIKVVIEV</sequence>
<dbReference type="KEGG" id="rher:EHE19_001615"/>
<evidence type="ECO:0000313" key="2">
    <source>
        <dbReference type="Proteomes" id="UP000306409"/>
    </source>
</evidence>
<dbReference type="Proteomes" id="UP000306409">
    <property type="component" value="Chromosome"/>
</dbReference>
<dbReference type="AlphaFoldDB" id="A0A4U7J9M0"/>
<dbReference type="SUPFAM" id="SSF160719">
    <property type="entry name" value="gpW/gp25-like"/>
    <property type="match status" value="1"/>
</dbReference>
<proteinExistence type="predicted"/>
<dbReference type="OrthoDB" id="2739807at2"/>
<dbReference type="EMBL" id="CP061336">
    <property type="protein sequence ID" value="QNU67269.1"/>
    <property type="molecule type" value="Genomic_DNA"/>
</dbReference>
<name>A0A4U7J9M0_9FIRM</name>
<accession>A0A4U7J9M0</accession>